<dbReference type="Gene3D" id="3.30.565.10">
    <property type="entry name" value="Histidine kinase-like ATPase, C-terminal domain"/>
    <property type="match status" value="1"/>
</dbReference>
<keyword evidence="3" id="KW-1185">Reference proteome</keyword>
<proteinExistence type="predicted"/>
<name>A0ABS0NLX8_9ACTN</name>
<comment type="caution">
    <text evidence="2">The sequence shown here is derived from an EMBL/GenBank/DDBJ whole genome shotgun (WGS) entry which is preliminary data.</text>
</comment>
<gene>
    <name evidence="2" type="ORF">IHE55_15960</name>
</gene>
<accession>A0ABS0NLX8</accession>
<feature type="region of interest" description="Disordered" evidence="1">
    <location>
        <begin position="66"/>
        <end position="85"/>
    </location>
</feature>
<protein>
    <recommendedName>
        <fullName evidence="4">Histidine kinase</fullName>
    </recommendedName>
</protein>
<dbReference type="RefSeq" id="WP_197989641.1">
    <property type="nucleotide sequence ID" value="NZ_JACYXC010000001.1"/>
</dbReference>
<dbReference type="InterPro" id="IPR036890">
    <property type="entry name" value="HATPase_C_sf"/>
</dbReference>
<sequence length="85" mass="8353">MRLSVGDTAVLEMENDGVRTGSGGSGGSGITGLRERLAALGGTVTVQSRGGRFRLTAEVPLVTGRAGTRPVAGTGAGGGLRDGRG</sequence>
<organism evidence="2 3">
    <name type="scientific">Streptomyces pactum</name>
    <dbReference type="NCBI Taxonomy" id="68249"/>
    <lineage>
        <taxon>Bacteria</taxon>
        <taxon>Bacillati</taxon>
        <taxon>Actinomycetota</taxon>
        <taxon>Actinomycetes</taxon>
        <taxon>Kitasatosporales</taxon>
        <taxon>Streptomycetaceae</taxon>
        <taxon>Streptomyces</taxon>
    </lineage>
</organism>
<feature type="compositionally biased region" description="Gly residues" evidence="1">
    <location>
        <begin position="74"/>
        <end position="85"/>
    </location>
</feature>
<reference evidence="2 3" key="1">
    <citation type="submission" date="2020-09" db="EMBL/GenBank/DDBJ databases">
        <title>Biosynthesis of the nuclear factor of activated T cells inhibitor NFAT-133 and its congeners in Streptomyces pactum.</title>
        <authorList>
            <person name="Zhou W."/>
            <person name="Posri P."/>
            <person name="Abugrain M.E."/>
            <person name="Weisberg A.J."/>
            <person name="Chang J.H."/>
            <person name="Mahmud T."/>
        </authorList>
    </citation>
    <scope>NUCLEOTIDE SEQUENCE [LARGE SCALE GENOMIC DNA]</scope>
    <source>
        <strain evidence="2 3">ATCC 27456</strain>
    </source>
</reference>
<evidence type="ECO:0000313" key="3">
    <source>
        <dbReference type="Proteomes" id="UP000807371"/>
    </source>
</evidence>
<evidence type="ECO:0000256" key="1">
    <source>
        <dbReference type="SAM" id="MobiDB-lite"/>
    </source>
</evidence>
<evidence type="ECO:0008006" key="4">
    <source>
        <dbReference type="Google" id="ProtNLM"/>
    </source>
</evidence>
<evidence type="ECO:0000313" key="2">
    <source>
        <dbReference type="EMBL" id="MBH5336200.1"/>
    </source>
</evidence>
<dbReference type="EMBL" id="JACYXC010000001">
    <property type="protein sequence ID" value="MBH5336200.1"/>
    <property type="molecule type" value="Genomic_DNA"/>
</dbReference>
<dbReference type="Proteomes" id="UP000807371">
    <property type="component" value="Unassembled WGS sequence"/>
</dbReference>